<accession>A0A9W4J9C9</accession>
<dbReference type="InterPro" id="IPR051960">
    <property type="entry name" value="eIF2B_gamma"/>
</dbReference>
<dbReference type="Gene3D" id="2.160.10.10">
    <property type="entry name" value="Hexapeptide repeat proteins"/>
    <property type="match status" value="1"/>
</dbReference>
<evidence type="ECO:0000256" key="3">
    <source>
        <dbReference type="ARBA" id="ARBA00022490"/>
    </source>
</evidence>
<evidence type="ECO:0000313" key="10">
    <source>
        <dbReference type="EMBL" id="CAG8377128.1"/>
    </source>
</evidence>
<protein>
    <recommendedName>
        <fullName evidence="6">Translation initiation factor eIF2B subunit gamma</fullName>
    </recommendedName>
    <alternativeName>
        <fullName evidence="7">eIF2B GDP-GTP exchange factor subunit gamma</fullName>
    </alternativeName>
</protein>
<keyword evidence="5" id="KW-0648">Protein biosynthesis</keyword>
<name>A0A9W4J9C9_9EURO</name>
<gene>
    <name evidence="10" type="ORF">PSALAMII_LOCUS5291</name>
</gene>
<dbReference type="PANTHER" id="PTHR45989">
    <property type="entry name" value="TRANSLATION INITIATION FACTOR EIF-2B SUBUNIT GAMMA"/>
    <property type="match status" value="1"/>
</dbReference>
<evidence type="ECO:0000256" key="6">
    <source>
        <dbReference type="ARBA" id="ARBA00044196"/>
    </source>
</evidence>
<dbReference type="EMBL" id="CAJVPD010000232">
    <property type="protein sequence ID" value="CAG8377128.1"/>
    <property type="molecule type" value="Genomic_DNA"/>
</dbReference>
<dbReference type="Gene3D" id="3.90.550.10">
    <property type="entry name" value="Spore Coat Polysaccharide Biosynthesis Protein SpsA, Chain A"/>
    <property type="match status" value="1"/>
</dbReference>
<evidence type="ECO:0000256" key="7">
    <source>
        <dbReference type="ARBA" id="ARBA00044229"/>
    </source>
</evidence>
<sequence>MSCSRDGTGLQALILCGPGTSFDTLLKPEGTPKCLALVANRPMVYYPMNLCRRLGITDATLVTFPSAVMPIKAALQHDPFMGSFPSAKVLAPQDLEETTSTAQILRLPEVQDCIQGNFLLLPCDLVCELDQRLLNSWDLSQFQSPGELNGGLGLYYQTEAGIKDEVSDLVAVAPFEQSEMPGAAKYKLSRLVMSMGMDSTKARLEQDKAFLVRYSLTKKHQRIKIMTDYRDAHLYFFPHWVKHLVRHQEKIASIKEDLIGLWAKAQWQQDLAEKLGMDKCRSPQDSHQWISGQSMSSTVYQKPRTNLLGSESFQVEMPPFMACLLEGSTELVRRVDSPALLLYSSLRLAKLESIETAKDASTRSPFSHAHKITSPGGIAQRSFISRDDCLLASNVVVEKGCSIKETCVAPGSKICSGARLTRCVVLENVIIGARCVLVGCVIGNRSLVGSNSTLNGCEVQEGFTVPERTEAKNEIFTPLLEDLLGNM</sequence>
<feature type="domain" description="Mannose-1-phosphate guanyltransferase C-terminal" evidence="9">
    <location>
        <begin position="388"/>
        <end position="459"/>
    </location>
</feature>
<dbReference type="PANTHER" id="PTHR45989:SF1">
    <property type="entry name" value="TRANSLATION INITIATION FACTOR EIF-2B SUBUNIT GAMMA"/>
    <property type="match status" value="1"/>
</dbReference>
<dbReference type="Proteomes" id="UP001152592">
    <property type="component" value="Unassembled WGS sequence"/>
</dbReference>
<dbReference type="SUPFAM" id="SSF51161">
    <property type="entry name" value="Trimeric LpxA-like enzymes"/>
    <property type="match status" value="1"/>
</dbReference>
<dbReference type="GO" id="GO:0002183">
    <property type="term" value="P:cytoplasmic translational initiation"/>
    <property type="evidence" value="ECO:0007669"/>
    <property type="project" value="TreeGrafter"/>
</dbReference>
<evidence type="ECO:0000256" key="4">
    <source>
        <dbReference type="ARBA" id="ARBA00022540"/>
    </source>
</evidence>
<dbReference type="Pfam" id="PF25087">
    <property type="entry name" value="GMPPB_C"/>
    <property type="match status" value="1"/>
</dbReference>
<keyword evidence="4" id="KW-0396">Initiation factor</keyword>
<reference evidence="10" key="1">
    <citation type="submission" date="2021-07" db="EMBL/GenBank/DDBJ databases">
        <authorList>
            <person name="Branca A.L. A."/>
        </authorList>
    </citation>
    <scope>NUCLEOTIDE SEQUENCE</scope>
</reference>
<dbReference type="InterPro" id="IPR056729">
    <property type="entry name" value="GMPPB_C"/>
</dbReference>
<dbReference type="GO" id="GO:0005851">
    <property type="term" value="C:eukaryotic translation initiation factor 2B complex"/>
    <property type="evidence" value="ECO:0007669"/>
    <property type="project" value="TreeGrafter"/>
</dbReference>
<dbReference type="GO" id="GO:0005829">
    <property type="term" value="C:cytosol"/>
    <property type="evidence" value="ECO:0007669"/>
    <property type="project" value="UniProtKB-SubCell"/>
</dbReference>
<comment type="subcellular location">
    <subcellularLocation>
        <location evidence="1">Cytoplasm</location>
        <location evidence="1">Cytosol</location>
    </subcellularLocation>
</comment>
<evidence type="ECO:0000256" key="1">
    <source>
        <dbReference type="ARBA" id="ARBA00004514"/>
    </source>
</evidence>
<evidence type="ECO:0000256" key="8">
    <source>
        <dbReference type="ARBA" id="ARBA00046432"/>
    </source>
</evidence>
<evidence type="ECO:0000256" key="2">
    <source>
        <dbReference type="ARBA" id="ARBA00007878"/>
    </source>
</evidence>
<keyword evidence="3" id="KW-0963">Cytoplasm</keyword>
<dbReference type="SUPFAM" id="SSF53448">
    <property type="entry name" value="Nucleotide-diphospho-sugar transferases"/>
    <property type="match status" value="1"/>
</dbReference>
<dbReference type="GO" id="GO:0003743">
    <property type="term" value="F:translation initiation factor activity"/>
    <property type="evidence" value="ECO:0007669"/>
    <property type="project" value="UniProtKB-KW"/>
</dbReference>
<comment type="caution">
    <text evidence="10">The sequence shown here is derived from an EMBL/GenBank/DDBJ whole genome shotgun (WGS) entry which is preliminary data.</text>
</comment>
<dbReference type="InterPro" id="IPR029044">
    <property type="entry name" value="Nucleotide-diphossugar_trans"/>
</dbReference>
<comment type="subunit">
    <text evidence="8">Component of the translation initiation factor 2B (eIF2B) complex which is a heterodecamer of two sets of five different subunits: alpha, beta, gamma, delta and epsilon. Subunits alpha, beta and delta comprise a regulatory subcomplex and subunits epsilon and gamma comprise a catalytic subcomplex. Within the complex, the hexameric regulatory complex resides at the center, with the two heterodimeric catalytic subcomplexes bound on opposite sides.</text>
</comment>
<dbReference type="InterPro" id="IPR011004">
    <property type="entry name" value="Trimer_LpxA-like_sf"/>
</dbReference>
<comment type="similarity">
    <text evidence="2">Belongs to the eIF-2B gamma/epsilon subunits family.</text>
</comment>
<dbReference type="OrthoDB" id="121380at2759"/>
<evidence type="ECO:0000256" key="5">
    <source>
        <dbReference type="ARBA" id="ARBA00022917"/>
    </source>
</evidence>
<evidence type="ECO:0000313" key="11">
    <source>
        <dbReference type="Proteomes" id="UP001152592"/>
    </source>
</evidence>
<evidence type="ECO:0000259" key="9">
    <source>
        <dbReference type="Pfam" id="PF25087"/>
    </source>
</evidence>
<proteinExistence type="inferred from homology"/>
<organism evidence="10 11">
    <name type="scientific">Penicillium salamii</name>
    <dbReference type="NCBI Taxonomy" id="1612424"/>
    <lineage>
        <taxon>Eukaryota</taxon>
        <taxon>Fungi</taxon>
        <taxon>Dikarya</taxon>
        <taxon>Ascomycota</taxon>
        <taxon>Pezizomycotina</taxon>
        <taxon>Eurotiomycetes</taxon>
        <taxon>Eurotiomycetidae</taxon>
        <taxon>Eurotiales</taxon>
        <taxon>Aspergillaceae</taxon>
        <taxon>Penicillium</taxon>
    </lineage>
</organism>
<dbReference type="AlphaFoldDB" id="A0A9W4J9C9"/>
<dbReference type="GO" id="GO:0005085">
    <property type="term" value="F:guanyl-nucleotide exchange factor activity"/>
    <property type="evidence" value="ECO:0007669"/>
    <property type="project" value="TreeGrafter"/>
</dbReference>